<accession>A0A423JU70</accession>
<dbReference type="RefSeq" id="WP_123514324.1">
    <property type="nucleotide sequence ID" value="NZ_MOBQ01000034.1"/>
</dbReference>
<reference evidence="2 3" key="1">
    <citation type="submission" date="2016-10" db="EMBL/GenBank/DDBJ databases">
        <title>Comparative genome analysis of multiple Pseudomonas spp. focuses on biocontrol and plant growth promoting traits.</title>
        <authorList>
            <person name="Tao X.-Y."/>
            <person name="Taylor C.G."/>
        </authorList>
    </citation>
    <scope>NUCLEOTIDE SEQUENCE [LARGE SCALE GENOMIC DNA]</scope>
    <source>
        <strain evidence="2 3">37A10</strain>
    </source>
</reference>
<organism evidence="2 3">
    <name type="scientific">Pseudomonas frederiksbergensis</name>
    <dbReference type="NCBI Taxonomy" id="104087"/>
    <lineage>
        <taxon>Bacteria</taxon>
        <taxon>Pseudomonadati</taxon>
        <taxon>Pseudomonadota</taxon>
        <taxon>Gammaproteobacteria</taxon>
        <taxon>Pseudomonadales</taxon>
        <taxon>Pseudomonadaceae</taxon>
        <taxon>Pseudomonas</taxon>
    </lineage>
</organism>
<feature type="region of interest" description="Disordered" evidence="1">
    <location>
        <begin position="458"/>
        <end position="525"/>
    </location>
</feature>
<comment type="caution">
    <text evidence="2">The sequence shown here is derived from an EMBL/GenBank/DDBJ whole genome shotgun (WGS) entry which is preliminary data.</text>
</comment>
<evidence type="ECO:0000256" key="1">
    <source>
        <dbReference type="SAM" id="MobiDB-lite"/>
    </source>
</evidence>
<gene>
    <name evidence="2" type="ORF">BK666_25155</name>
</gene>
<evidence type="ECO:0000313" key="3">
    <source>
        <dbReference type="Proteomes" id="UP000285349"/>
    </source>
</evidence>
<name>A0A423JU70_9PSED</name>
<feature type="compositionally biased region" description="Basic and acidic residues" evidence="1">
    <location>
        <begin position="458"/>
        <end position="477"/>
    </location>
</feature>
<proteinExistence type="predicted"/>
<dbReference type="OrthoDB" id="7021410at2"/>
<dbReference type="EMBL" id="MOBQ01000034">
    <property type="protein sequence ID" value="RON41217.1"/>
    <property type="molecule type" value="Genomic_DNA"/>
</dbReference>
<dbReference type="AlphaFoldDB" id="A0A423JU70"/>
<dbReference type="Proteomes" id="UP000285349">
    <property type="component" value="Unassembled WGS sequence"/>
</dbReference>
<sequence>MVADTLILEFAGNDSKEDEGLGHAGIETYRQQPYASAARELGQNSRDAYSSLPVKIAFDLLMLPKSDIPALGKLSRVVELSFESASLERKEKEKAFFTEAKKLLASDFIKVLRVSDENTTGAKGPERGTPFYSLIRAAGVSVKRDENSGGSYGIGKNAAFAISDLRTVFYSTIYYDDVLKSNSFLAQGKSILVSHVDEGVSKRQIGYWGLPDFEPVSNPAMVPSWLKRNNIGTSVFVMGFREPTDWQNRFSCSLIQNFFPAIYDGEMEFSIGSGNSEINKDTLGPLFGSQEVRAVLDGESDQGFNCSYDFYRCYVAPKAKINVFEVSELGRVQVKVLVEDRLPKKICIIRNGMVITDNLSAFNEPFSRFPMYKDFVAVVTFLDVCGSSFIKKLEDPKHKELSSDGLLNQEERDNAKRVMKKLGRQIRAAIKEHTFTEYENEVVAVEMREYFSAGSAADFERRNSQDDDPETVKYKIEPRKKRSPTQIDADADGKDEAEGGFNSQGGDNSRGGKRRHPGGIDDARSVRSIPLKDVRNILTPGGTATSRTIFFTPMTSAQVIISLDAVGINNNERLSVASAIGGIVTSGSLLVDLVADQRVKIELELSESYLGPVEMRAVISPEVASNEN</sequence>
<evidence type="ECO:0000313" key="2">
    <source>
        <dbReference type="EMBL" id="RON41217.1"/>
    </source>
</evidence>
<protein>
    <submittedName>
        <fullName evidence="2">Uncharacterized protein</fullName>
    </submittedName>
</protein>